<keyword evidence="1" id="KW-0812">Transmembrane</keyword>
<gene>
    <name evidence="2" type="ORF">HNQ77_000587</name>
</gene>
<evidence type="ECO:0000256" key="1">
    <source>
        <dbReference type="SAM" id="Phobius"/>
    </source>
</evidence>
<dbReference type="AlphaFoldDB" id="A0A841JS98"/>
<proteinExistence type="predicted"/>
<organism evidence="2 3">
    <name type="scientific">Silvibacterium bohemicum</name>
    <dbReference type="NCBI Taxonomy" id="1577686"/>
    <lineage>
        <taxon>Bacteria</taxon>
        <taxon>Pseudomonadati</taxon>
        <taxon>Acidobacteriota</taxon>
        <taxon>Terriglobia</taxon>
        <taxon>Terriglobales</taxon>
        <taxon>Acidobacteriaceae</taxon>
        <taxon>Silvibacterium</taxon>
    </lineage>
</organism>
<keyword evidence="1" id="KW-1133">Transmembrane helix</keyword>
<keyword evidence="3" id="KW-1185">Reference proteome</keyword>
<evidence type="ECO:0000313" key="2">
    <source>
        <dbReference type="EMBL" id="MBB6142649.1"/>
    </source>
</evidence>
<reference evidence="2 3" key="1">
    <citation type="submission" date="2020-08" db="EMBL/GenBank/DDBJ databases">
        <title>Genomic Encyclopedia of Type Strains, Phase IV (KMG-IV): sequencing the most valuable type-strain genomes for metagenomic binning, comparative biology and taxonomic classification.</title>
        <authorList>
            <person name="Goeker M."/>
        </authorList>
    </citation>
    <scope>NUCLEOTIDE SEQUENCE [LARGE SCALE GENOMIC DNA]</scope>
    <source>
        <strain evidence="2 3">DSM 103733</strain>
    </source>
</reference>
<dbReference type="EMBL" id="JACHEK010000001">
    <property type="protein sequence ID" value="MBB6142649.1"/>
    <property type="molecule type" value="Genomic_DNA"/>
</dbReference>
<protein>
    <submittedName>
        <fullName evidence="2">Putative membrane protein</fullName>
    </submittedName>
</protein>
<feature type="transmembrane region" description="Helical" evidence="1">
    <location>
        <begin position="6"/>
        <end position="24"/>
    </location>
</feature>
<sequence length="31" mass="3355">MDSTTVIRLVAGILAGLVLTVIIYRRSKHSA</sequence>
<dbReference type="Proteomes" id="UP000538666">
    <property type="component" value="Unassembled WGS sequence"/>
</dbReference>
<keyword evidence="1" id="KW-0472">Membrane</keyword>
<evidence type="ECO:0000313" key="3">
    <source>
        <dbReference type="Proteomes" id="UP000538666"/>
    </source>
</evidence>
<accession>A0A841JS98</accession>
<name>A0A841JS98_9BACT</name>
<comment type="caution">
    <text evidence="2">The sequence shown here is derived from an EMBL/GenBank/DDBJ whole genome shotgun (WGS) entry which is preliminary data.</text>
</comment>